<dbReference type="SMART" id="SM00471">
    <property type="entry name" value="HDc"/>
    <property type="match status" value="1"/>
</dbReference>
<dbReference type="Pfam" id="PF01966">
    <property type="entry name" value="HD"/>
    <property type="match status" value="1"/>
</dbReference>
<comment type="caution">
    <text evidence="2">The sequence shown here is derived from an EMBL/GenBank/DDBJ whole genome shotgun (WGS) entry which is preliminary data.</text>
</comment>
<feature type="domain" description="HD" evidence="1">
    <location>
        <begin position="33"/>
        <end position="147"/>
    </location>
</feature>
<dbReference type="AlphaFoldDB" id="A0A0L6W015"/>
<proteinExistence type="predicted"/>
<accession>A0A0L6W015</accession>
<dbReference type="NCBIfam" id="TIGR00277">
    <property type="entry name" value="HDIG"/>
    <property type="match status" value="1"/>
</dbReference>
<evidence type="ECO:0000259" key="1">
    <source>
        <dbReference type="PROSITE" id="PS51831"/>
    </source>
</evidence>
<evidence type="ECO:0000313" key="2">
    <source>
        <dbReference type="EMBL" id="KNZ68875.1"/>
    </source>
</evidence>
<evidence type="ECO:0000313" key="3">
    <source>
        <dbReference type="Proteomes" id="UP000037175"/>
    </source>
</evidence>
<dbReference type="InterPro" id="IPR003607">
    <property type="entry name" value="HD/PDEase_dom"/>
</dbReference>
<reference evidence="3" key="1">
    <citation type="submission" date="2015-07" db="EMBL/GenBank/DDBJ databases">
        <title>Complete Genome of Thermincola ferriacetica strain Z-0001T.</title>
        <authorList>
            <person name="Lusk B."/>
            <person name="Badalamenti J.P."/>
            <person name="Parameswaran P."/>
            <person name="Bond D.R."/>
            <person name="Torres C.I."/>
        </authorList>
    </citation>
    <scope>NUCLEOTIDE SEQUENCE [LARGE SCALE GENOMIC DNA]</scope>
    <source>
        <strain evidence="3">Z-0001</strain>
    </source>
</reference>
<dbReference type="SUPFAM" id="SSF109604">
    <property type="entry name" value="HD-domain/PDEase-like"/>
    <property type="match status" value="1"/>
</dbReference>
<keyword evidence="2" id="KW-0378">Hydrolase</keyword>
<dbReference type="Proteomes" id="UP000037175">
    <property type="component" value="Unassembled WGS sequence"/>
</dbReference>
<organism evidence="2 3">
    <name type="scientific">Thermincola ferriacetica</name>
    <dbReference type="NCBI Taxonomy" id="281456"/>
    <lineage>
        <taxon>Bacteria</taxon>
        <taxon>Bacillati</taxon>
        <taxon>Bacillota</taxon>
        <taxon>Clostridia</taxon>
        <taxon>Eubacteriales</taxon>
        <taxon>Thermincolaceae</taxon>
        <taxon>Thermincola</taxon>
    </lineage>
</organism>
<dbReference type="Gene3D" id="1.10.3210.10">
    <property type="entry name" value="Hypothetical protein af1432"/>
    <property type="match status" value="1"/>
</dbReference>
<dbReference type="RefSeq" id="WP_052218600.1">
    <property type="nucleotide sequence ID" value="NZ_LGTE01000020.1"/>
</dbReference>
<sequence length="175" mass="20335">MDRVEKILKDPFYQECIAKNEVKEAKRKFCKHAFQHMVDVARVAYILIMEAKELKNFIIQNNLGIREKAREVIYAAALLHDIARWHEYETGEDHAVKGAEIAEDILKRAGFDNREITIICQAIKEHRGSFTENMSLLGEYLHRADNLSRSCYFCPAKAECYKFDDMETGVKAILY</sequence>
<name>A0A0L6W015_9FIRM</name>
<dbReference type="InterPro" id="IPR006674">
    <property type="entry name" value="HD_domain"/>
</dbReference>
<keyword evidence="3" id="KW-1185">Reference proteome</keyword>
<dbReference type="EMBL" id="LGTE01000020">
    <property type="protein sequence ID" value="KNZ68875.1"/>
    <property type="molecule type" value="Genomic_DNA"/>
</dbReference>
<dbReference type="PATRIC" id="fig|281456.6.peg.2639"/>
<dbReference type="CDD" id="cd00077">
    <property type="entry name" value="HDc"/>
    <property type="match status" value="1"/>
</dbReference>
<dbReference type="GO" id="GO:0016787">
    <property type="term" value="F:hydrolase activity"/>
    <property type="evidence" value="ECO:0007669"/>
    <property type="project" value="UniProtKB-KW"/>
</dbReference>
<gene>
    <name evidence="2" type="ORF">Tfer_2490</name>
</gene>
<dbReference type="InterPro" id="IPR006675">
    <property type="entry name" value="HDIG_dom"/>
</dbReference>
<protein>
    <submittedName>
        <fullName evidence="2">Metal dependent phosphohydrolase</fullName>
    </submittedName>
</protein>
<dbReference type="PROSITE" id="PS51831">
    <property type="entry name" value="HD"/>
    <property type="match status" value="1"/>
</dbReference>